<sequence>MLTEHRITELDSGLRIVTEAMPSVRSAALGVFIGVGSAAESHDEAGLSHLIEHMLFRGTPRYASLEIDQIFDAMGAELNAGTGKESTSVYTRVLDRHLDRAFDVVADMVWRPTFDAGELDAEREIVLEEIAMYEDDPQDKVFDVLGDAVFGDHPLGRAIIGRAEVVAGTPAAGLAAFHGARYVPGNVVVAAAGSIDHDALVAMVGDTAPAAGAAAPPDVHTVVELKQRSKFVRKDTEQYHVCLGAPGLKRDDDRRFALRILDNVLGGTSSSRLFVEIREKRGLAYAVYSFSAQYATTGQVGLYVGTRPDNVGTAMGIVNVELEKLRQDGISADELERSKDNVKGRILLSLESTVARMNRLGASVLAGMPLMSVDELEERIDAVSLDDVLALARELYAPERLSVAGIGADEAVFDKALAA</sequence>
<evidence type="ECO:0000313" key="6">
    <source>
        <dbReference type="Proteomes" id="UP001056035"/>
    </source>
</evidence>
<dbReference type="EMBL" id="CP098502">
    <property type="protein sequence ID" value="UTI62766.1"/>
    <property type="molecule type" value="Genomic_DNA"/>
</dbReference>
<evidence type="ECO:0000256" key="1">
    <source>
        <dbReference type="ARBA" id="ARBA00007261"/>
    </source>
</evidence>
<dbReference type="Gene3D" id="3.30.830.10">
    <property type="entry name" value="Metalloenzyme, LuxS/M16 peptidase-like"/>
    <property type="match status" value="2"/>
</dbReference>
<dbReference type="PANTHER" id="PTHR11851:SF49">
    <property type="entry name" value="MITOCHONDRIAL-PROCESSING PEPTIDASE SUBUNIT ALPHA"/>
    <property type="match status" value="1"/>
</dbReference>
<dbReference type="PANTHER" id="PTHR11851">
    <property type="entry name" value="METALLOPROTEASE"/>
    <property type="match status" value="1"/>
</dbReference>
<name>A0ABY5DLN2_9ACTN</name>
<dbReference type="SUPFAM" id="SSF63411">
    <property type="entry name" value="LuxS/MPP-like metallohydrolase"/>
    <property type="match status" value="2"/>
</dbReference>
<dbReference type="PROSITE" id="PS00143">
    <property type="entry name" value="INSULINASE"/>
    <property type="match status" value="1"/>
</dbReference>
<dbReference type="InterPro" id="IPR001431">
    <property type="entry name" value="Pept_M16_Zn_BS"/>
</dbReference>
<dbReference type="InterPro" id="IPR050361">
    <property type="entry name" value="MPP/UQCRC_Complex"/>
</dbReference>
<comment type="similarity">
    <text evidence="1 2">Belongs to the peptidase M16 family.</text>
</comment>
<proteinExistence type="inferred from homology"/>
<gene>
    <name evidence="5" type="ORF">NBH00_15520</name>
</gene>
<feature type="domain" description="Peptidase M16 N-terminal" evidence="3">
    <location>
        <begin position="15"/>
        <end position="161"/>
    </location>
</feature>
<dbReference type="Pfam" id="PF00675">
    <property type="entry name" value="Peptidase_M16"/>
    <property type="match status" value="1"/>
</dbReference>
<evidence type="ECO:0000256" key="2">
    <source>
        <dbReference type="RuleBase" id="RU004447"/>
    </source>
</evidence>
<dbReference type="InterPro" id="IPR011249">
    <property type="entry name" value="Metalloenz_LuxS/M16"/>
</dbReference>
<accession>A0ABY5DLN2</accession>
<feature type="domain" description="Peptidase M16 C-terminal" evidence="4">
    <location>
        <begin position="174"/>
        <end position="341"/>
    </location>
</feature>
<evidence type="ECO:0000259" key="4">
    <source>
        <dbReference type="Pfam" id="PF05193"/>
    </source>
</evidence>
<keyword evidence="6" id="KW-1185">Reference proteome</keyword>
<protein>
    <submittedName>
        <fullName evidence="5">Insulinase family protein</fullName>
    </submittedName>
</protein>
<dbReference type="InterPro" id="IPR011765">
    <property type="entry name" value="Pept_M16_N"/>
</dbReference>
<dbReference type="Pfam" id="PF05193">
    <property type="entry name" value="Peptidase_M16_C"/>
    <property type="match status" value="1"/>
</dbReference>
<evidence type="ECO:0000259" key="3">
    <source>
        <dbReference type="Pfam" id="PF00675"/>
    </source>
</evidence>
<dbReference type="InterPro" id="IPR007863">
    <property type="entry name" value="Peptidase_M16_C"/>
</dbReference>
<evidence type="ECO:0000313" key="5">
    <source>
        <dbReference type="EMBL" id="UTI62766.1"/>
    </source>
</evidence>
<reference evidence="5 6" key="1">
    <citation type="submission" date="2022-06" db="EMBL/GenBank/DDBJ databases">
        <title>Paraconexibacter antarcticus.</title>
        <authorList>
            <person name="Kim C.S."/>
        </authorList>
    </citation>
    <scope>NUCLEOTIDE SEQUENCE [LARGE SCALE GENOMIC DNA]</scope>
    <source>
        <strain evidence="5 6">02-257</strain>
    </source>
</reference>
<dbReference type="Proteomes" id="UP001056035">
    <property type="component" value="Chromosome"/>
</dbReference>
<organism evidence="5 6">
    <name type="scientific">Paraconexibacter antarcticus</name>
    <dbReference type="NCBI Taxonomy" id="2949664"/>
    <lineage>
        <taxon>Bacteria</taxon>
        <taxon>Bacillati</taxon>
        <taxon>Actinomycetota</taxon>
        <taxon>Thermoleophilia</taxon>
        <taxon>Solirubrobacterales</taxon>
        <taxon>Paraconexibacteraceae</taxon>
        <taxon>Paraconexibacter</taxon>
    </lineage>
</organism>
<dbReference type="RefSeq" id="WP_254569501.1">
    <property type="nucleotide sequence ID" value="NZ_CP098502.1"/>
</dbReference>